<evidence type="ECO:0000313" key="1">
    <source>
        <dbReference type="EMBL" id="MVT74290.1"/>
    </source>
</evidence>
<dbReference type="EMBL" id="WQNE01000010">
    <property type="protein sequence ID" value="MVT74290.1"/>
    <property type="molecule type" value="Genomic_DNA"/>
</dbReference>
<dbReference type="OrthoDB" id="8237955at2"/>
<proteinExistence type="predicted"/>
<accession>A0A844TI59</accession>
<reference evidence="1 2" key="1">
    <citation type="submission" date="2019-12" db="EMBL/GenBank/DDBJ databases">
        <title>Draft genome sequences Bradyrhizobium cajani AMBPC1010, Bradyrhizobium pachyrhizi AMBPC1040 and Bradyrhizobium yuanmingense ALSPC3051, three plant growth promoting strains isolated from nodules of Cajanus cajan L. in Dominican Republic.</title>
        <authorList>
            <person name="Flores-Felix J.D."/>
            <person name="Araujo J."/>
            <person name="Diaz-Alcantara C."/>
            <person name="Gonzalez-Andres F."/>
            <person name="Velazquez E."/>
        </authorList>
    </citation>
    <scope>NUCLEOTIDE SEQUENCE [LARGE SCALE GENOMIC DNA]</scope>
    <source>
        <strain evidence="1 2">1010</strain>
    </source>
</reference>
<dbReference type="AlphaFoldDB" id="A0A844TI59"/>
<dbReference type="Proteomes" id="UP000449969">
    <property type="component" value="Unassembled WGS sequence"/>
</dbReference>
<keyword evidence="2" id="KW-1185">Reference proteome</keyword>
<name>A0A844TI59_9BRAD</name>
<gene>
    <name evidence="1" type="ORF">GPL20_14785</name>
</gene>
<organism evidence="1 2">
    <name type="scientific">Bradyrhizobium cajani</name>
    <dbReference type="NCBI Taxonomy" id="1928661"/>
    <lineage>
        <taxon>Bacteria</taxon>
        <taxon>Pseudomonadati</taxon>
        <taxon>Pseudomonadota</taxon>
        <taxon>Alphaproteobacteria</taxon>
        <taxon>Hyphomicrobiales</taxon>
        <taxon>Nitrobacteraceae</taxon>
        <taxon>Bradyrhizobium</taxon>
    </lineage>
</organism>
<evidence type="ECO:0000313" key="2">
    <source>
        <dbReference type="Proteomes" id="UP000449969"/>
    </source>
</evidence>
<comment type="caution">
    <text evidence="1">The sequence shown here is derived from an EMBL/GenBank/DDBJ whole genome shotgun (WGS) entry which is preliminary data.</text>
</comment>
<sequence>MDKAKVAISAKMEDPESTEFTDMKRTMRKNMLGRPVDTICGRVKGRSASGGETAERPFLYLVKEEEAYVVDGKSGSAASTAHRNICN</sequence>
<protein>
    <submittedName>
        <fullName evidence="1">Uncharacterized protein</fullName>
    </submittedName>
</protein>